<evidence type="ECO:0008006" key="2">
    <source>
        <dbReference type="Google" id="ProtNLM"/>
    </source>
</evidence>
<proteinExistence type="predicted"/>
<organism evidence="1">
    <name type="scientific">uncultured bacterium Contig643</name>
    <dbReference type="NCBI Taxonomy" id="1393602"/>
    <lineage>
        <taxon>Bacteria</taxon>
        <taxon>environmental samples</taxon>
    </lineage>
</organism>
<dbReference type="EMBL" id="KC246783">
    <property type="protein sequence ID" value="AHF24077.1"/>
    <property type="molecule type" value="Genomic_DNA"/>
</dbReference>
<evidence type="ECO:0000313" key="1">
    <source>
        <dbReference type="EMBL" id="AHF24077.1"/>
    </source>
</evidence>
<accession>W0FMR3</accession>
<name>W0FMR3_9BACT</name>
<sequence length="280" mass="33241">MKLYYEGSEGSIINLMEDPIFAQNPEALTGSTWKYTAMSEVNGLGRVKRFYKEMEEKSLKLSIMADSEKAFNEISYRMHRVFERDVRRAKPGKIWWNNFFKEVFIIDTTNEEFEEYFQSIEKTVKILSVKPYWTKVTKYQYLDLTQNTGTLDYDESVLDYNNFDYDLEELIEVVENDCIDKTEFELTFYGPCLNPAVIIGDHLYELYTELEEGEYAKIDSRTKKIRKYSVFGVEENIFADRNKESYIFEKIPEGIIAINRDKQLKMDITLYDERGEPEWI</sequence>
<protein>
    <recommendedName>
        <fullName evidence="2">Phage tail protein</fullName>
    </recommendedName>
</protein>
<dbReference type="AlphaFoldDB" id="W0FMR3"/>
<reference evidence="1" key="1">
    <citation type="journal article" date="2013" name="PLoS ONE">
        <title>Metagenomic insights into the carbohydrate-active enzymes carried by the microorganisms adhering to solid digesta in the rumen of cows.</title>
        <authorList>
            <person name="Wang L."/>
            <person name="Hatem A."/>
            <person name="Catalyurek U.V."/>
            <person name="Morrison M."/>
            <person name="Yu Z."/>
        </authorList>
    </citation>
    <scope>NUCLEOTIDE SEQUENCE</scope>
</reference>